<keyword evidence="3" id="KW-1185">Reference proteome</keyword>
<dbReference type="Proteomes" id="UP000309174">
    <property type="component" value="Unassembled WGS sequence"/>
</dbReference>
<dbReference type="OrthoDB" id="3398813at2"/>
<protein>
    <recommendedName>
        <fullName evidence="4">DUF1440 domain-containing protein</fullName>
    </recommendedName>
</protein>
<feature type="region of interest" description="Disordered" evidence="1">
    <location>
        <begin position="151"/>
        <end position="177"/>
    </location>
</feature>
<evidence type="ECO:0008006" key="4">
    <source>
        <dbReference type="Google" id="ProtNLM"/>
    </source>
</evidence>
<organism evidence="2 3">
    <name type="scientific">Actinomadura soli</name>
    <dbReference type="NCBI Taxonomy" id="2508997"/>
    <lineage>
        <taxon>Bacteria</taxon>
        <taxon>Bacillati</taxon>
        <taxon>Actinomycetota</taxon>
        <taxon>Actinomycetes</taxon>
        <taxon>Streptosporangiales</taxon>
        <taxon>Thermomonosporaceae</taxon>
        <taxon>Actinomadura</taxon>
    </lineage>
</organism>
<evidence type="ECO:0000313" key="2">
    <source>
        <dbReference type="EMBL" id="TMR00749.1"/>
    </source>
</evidence>
<evidence type="ECO:0000256" key="1">
    <source>
        <dbReference type="SAM" id="MobiDB-lite"/>
    </source>
</evidence>
<sequence>MKPLIRSRDTGAIVRAGARGLVAAMAMTGARTVTAAMGPHEKSPPEAIVEKHLPLVYRLPERHREAVIELAHWTYGSAGGAAYGMLPERVRAHGASGPVYGLVFWLGFEIGIRPLLGVKHAHERRVAWRIVLALDHVLYGLVVAGRFAPEPSRRPRGRPGVTSALSMATTARERARRRSVRRRIGLSVAGGEGLGMRSRRLGRLSVRVRCPDSSSVRKRSR</sequence>
<accession>A0A5C4JBK5</accession>
<dbReference type="AlphaFoldDB" id="A0A5C4JBK5"/>
<proteinExistence type="predicted"/>
<comment type="caution">
    <text evidence="2">The sequence shown here is derived from an EMBL/GenBank/DDBJ whole genome shotgun (WGS) entry which is preliminary data.</text>
</comment>
<dbReference type="RefSeq" id="WP_138645915.1">
    <property type="nucleotide sequence ID" value="NZ_VCKW01000071.1"/>
</dbReference>
<evidence type="ECO:0000313" key="3">
    <source>
        <dbReference type="Proteomes" id="UP000309174"/>
    </source>
</evidence>
<dbReference type="EMBL" id="VCKW01000071">
    <property type="protein sequence ID" value="TMR00749.1"/>
    <property type="molecule type" value="Genomic_DNA"/>
</dbReference>
<gene>
    <name evidence="2" type="ORF">ETD83_15955</name>
</gene>
<name>A0A5C4JBK5_9ACTN</name>
<reference evidence="2 3" key="1">
    <citation type="submission" date="2019-05" db="EMBL/GenBank/DDBJ databases">
        <title>Draft genome sequence of Actinomadura sp. 14C53.</title>
        <authorList>
            <person name="Saricaoglu S."/>
            <person name="Isik K."/>
        </authorList>
    </citation>
    <scope>NUCLEOTIDE SEQUENCE [LARGE SCALE GENOMIC DNA]</scope>
    <source>
        <strain evidence="2 3">14C53</strain>
    </source>
</reference>